<protein>
    <recommendedName>
        <fullName evidence="3">EB domain-containing protein</fullName>
    </recommendedName>
</protein>
<evidence type="ECO:0008006" key="3">
    <source>
        <dbReference type="Google" id="ProtNLM"/>
    </source>
</evidence>
<comment type="caution">
    <text evidence="1">The sequence shown here is derived from an EMBL/GenBank/DDBJ whole genome shotgun (WGS) entry which is preliminary data.</text>
</comment>
<keyword evidence="2" id="KW-1185">Reference proteome</keyword>
<dbReference type="AlphaFoldDB" id="A0AAV4I3C5"/>
<evidence type="ECO:0000313" key="1">
    <source>
        <dbReference type="EMBL" id="GFS04530.1"/>
    </source>
</evidence>
<gene>
    <name evidence="1" type="ORF">ElyMa_006496900</name>
</gene>
<proteinExistence type="predicted"/>
<organism evidence="1 2">
    <name type="scientific">Elysia marginata</name>
    <dbReference type="NCBI Taxonomy" id="1093978"/>
    <lineage>
        <taxon>Eukaryota</taxon>
        <taxon>Metazoa</taxon>
        <taxon>Spiralia</taxon>
        <taxon>Lophotrochozoa</taxon>
        <taxon>Mollusca</taxon>
        <taxon>Gastropoda</taxon>
        <taxon>Heterobranchia</taxon>
        <taxon>Euthyneura</taxon>
        <taxon>Panpulmonata</taxon>
        <taxon>Sacoglossa</taxon>
        <taxon>Placobranchoidea</taxon>
        <taxon>Plakobranchidae</taxon>
        <taxon>Elysia</taxon>
    </lineage>
</organism>
<dbReference type="Proteomes" id="UP000762676">
    <property type="component" value="Unassembled WGS sequence"/>
</dbReference>
<sequence>MYQEFETPCRLTTDQQNCPGSQEERAWCSLGRAKDHCVCRLGLSVTYGYRSSPKTYSPCWSLSLTLTTAAAAASPQATSTPGGQ</sequence>
<accession>A0AAV4I3C5</accession>
<dbReference type="EMBL" id="BMAT01013036">
    <property type="protein sequence ID" value="GFS04530.1"/>
    <property type="molecule type" value="Genomic_DNA"/>
</dbReference>
<reference evidence="1 2" key="1">
    <citation type="journal article" date="2021" name="Elife">
        <title>Chloroplast acquisition without the gene transfer in kleptoplastic sea slugs, Plakobranchus ocellatus.</title>
        <authorList>
            <person name="Maeda T."/>
            <person name="Takahashi S."/>
            <person name="Yoshida T."/>
            <person name="Shimamura S."/>
            <person name="Takaki Y."/>
            <person name="Nagai Y."/>
            <person name="Toyoda A."/>
            <person name="Suzuki Y."/>
            <person name="Arimoto A."/>
            <person name="Ishii H."/>
            <person name="Satoh N."/>
            <person name="Nishiyama T."/>
            <person name="Hasebe M."/>
            <person name="Maruyama T."/>
            <person name="Minagawa J."/>
            <person name="Obokata J."/>
            <person name="Shigenobu S."/>
        </authorList>
    </citation>
    <scope>NUCLEOTIDE SEQUENCE [LARGE SCALE GENOMIC DNA]</scope>
</reference>
<name>A0AAV4I3C5_9GAST</name>
<evidence type="ECO:0000313" key="2">
    <source>
        <dbReference type="Proteomes" id="UP000762676"/>
    </source>
</evidence>